<dbReference type="RefSeq" id="WP_169593347.1">
    <property type="nucleotide sequence ID" value="NZ_JABBGK010000003.1"/>
</dbReference>
<gene>
    <name evidence="2" type="ORF">HHL25_15895</name>
</gene>
<accession>A0A7Y0FX60</accession>
<comment type="caution">
    <text evidence="2">The sequence shown here is derived from an EMBL/GenBank/DDBJ whole genome shotgun (WGS) entry which is preliminary data.</text>
</comment>
<dbReference type="AlphaFoldDB" id="A0A7Y0FX60"/>
<evidence type="ECO:0000313" key="2">
    <source>
        <dbReference type="EMBL" id="NML75615.1"/>
    </source>
</evidence>
<reference evidence="2 3" key="1">
    <citation type="submission" date="2020-04" db="EMBL/GenBank/DDBJ databases">
        <title>Rhizobium sp. S-51 isolated from soil.</title>
        <authorList>
            <person name="Dahal R.H."/>
        </authorList>
    </citation>
    <scope>NUCLEOTIDE SEQUENCE [LARGE SCALE GENOMIC DNA]</scope>
    <source>
        <strain evidence="2 3">S-51</strain>
    </source>
</reference>
<evidence type="ECO:0000256" key="1">
    <source>
        <dbReference type="SAM" id="Phobius"/>
    </source>
</evidence>
<keyword evidence="1" id="KW-0812">Transmembrane</keyword>
<dbReference type="Proteomes" id="UP000541470">
    <property type="component" value="Unassembled WGS sequence"/>
</dbReference>
<dbReference type="EMBL" id="JABBGK010000003">
    <property type="protein sequence ID" value="NML75615.1"/>
    <property type="molecule type" value="Genomic_DNA"/>
</dbReference>
<keyword evidence="3" id="KW-1185">Reference proteome</keyword>
<proteinExistence type="predicted"/>
<feature type="transmembrane region" description="Helical" evidence="1">
    <location>
        <begin position="6"/>
        <end position="39"/>
    </location>
</feature>
<sequence>MQNLRSVALGITGIAVLALAAAFTVSLTLIAGAVLTLSLAARMLSPKRKAAPVYAKANKRRDEMRVWNDGRGTIIDL</sequence>
<organism evidence="2 3">
    <name type="scientific">Rhizobium terricola</name>
    <dbReference type="NCBI Taxonomy" id="2728849"/>
    <lineage>
        <taxon>Bacteria</taxon>
        <taxon>Pseudomonadati</taxon>
        <taxon>Pseudomonadota</taxon>
        <taxon>Alphaproteobacteria</taxon>
        <taxon>Hyphomicrobiales</taxon>
        <taxon>Rhizobiaceae</taxon>
        <taxon>Rhizobium/Agrobacterium group</taxon>
        <taxon>Rhizobium</taxon>
    </lineage>
</organism>
<keyword evidence="1" id="KW-0472">Membrane</keyword>
<protein>
    <submittedName>
        <fullName evidence="2">Uncharacterized protein</fullName>
    </submittedName>
</protein>
<name>A0A7Y0FX60_9HYPH</name>
<evidence type="ECO:0000313" key="3">
    <source>
        <dbReference type="Proteomes" id="UP000541470"/>
    </source>
</evidence>
<keyword evidence="1" id="KW-1133">Transmembrane helix</keyword>